<feature type="compositionally biased region" description="Pro residues" evidence="1">
    <location>
        <begin position="29"/>
        <end position="38"/>
    </location>
</feature>
<gene>
    <name evidence="2" type="ORF">RISK_004198</name>
</gene>
<comment type="caution">
    <text evidence="2">The sequence shown here is derived from an EMBL/GenBank/DDBJ whole genome shotgun (WGS) entry which is preliminary data.</text>
</comment>
<sequence>MLNHDASGSPVKRWRMPRRVGLKADSGFPPNPPASLID</sequence>
<feature type="compositionally biased region" description="Basic residues" evidence="1">
    <location>
        <begin position="12"/>
        <end position="21"/>
    </location>
</feature>
<evidence type="ECO:0000313" key="3">
    <source>
        <dbReference type="Proteomes" id="UP000036367"/>
    </source>
</evidence>
<reference evidence="2" key="1">
    <citation type="submission" date="2015-05" db="EMBL/GenBank/DDBJ databases">
        <title>Permanent draft genome of Rhodopirellula islandicus K833.</title>
        <authorList>
            <person name="Kizina J."/>
            <person name="Richter M."/>
            <person name="Glockner F.O."/>
            <person name="Harder J."/>
        </authorList>
    </citation>
    <scope>NUCLEOTIDE SEQUENCE [LARGE SCALE GENOMIC DNA]</scope>
    <source>
        <strain evidence="2">K833</strain>
    </source>
</reference>
<evidence type="ECO:0000313" key="2">
    <source>
        <dbReference type="EMBL" id="KLU03791.1"/>
    </source>
</evidence>
<accession>A0A0J1BB80</accession>
<dbReference type="EMBL" id="LECT01000031">
    <property type="protein sequence ID" value="KLU03791.1"/>
    <property type="molecule type" value="Genomic_DNA"/>
</dbReference>
<feature type="region of interest" description="Disordered" evidence="1">
    <location>
        <begin position="1"/>
        <end position="38"/>
    </location>
</feature>
<organism evidence="2 3">
    <name type="scientific">Rhodopirellula islandica</name>
    <dbReference type="NCBI Taxonomy" id="595434"/>
    <lineage>
        <taxon>Bacteria</taxon>
        <taxon>Pseudomonadati</taxon>
        <taxon>Planctomycetota</taxon>
        <taxon>Planctomycetia</taxon>
        <taxon>Pirellulales</taxon>
        <taxon>Pirellulaceae</taxon>
        <taxon>Rhodopirellula</taxon>
    </lineage>
</organism>
<dbReference type="STRING" id="595434.RISK_004198"/>
<keyword evidence="3" id="KW-1185">Reference proteome</keyword>
<dbReference type="PATRIC" id="fig|595434.4.peg.3979"/>
<dbReference type="Proteomes" id="UP000036367">
    <property type="component" value="Unassembled WGS sequence"/>
</dbReference>
<evidence type="ECO:0000256" key="1">
    <source>
        <dbReference type="SAM" id="MobiDB-lite"/>
    </source>
</evidence>
<protein>
    <submittedName>
        <fullName evidence="2">Uncharacterized protein</fullName>
    </submittedName>
</protein>
<proteinExistence type="predicted"/>
<name>A0A0J1BB80_RHOIS</name>
<dbReference type="AlphaFoldDB" id="A0A0J1BB80"/>